<sequence>MNEPEPQNPFASPATDSRNEDPLAAQLSDLPTRQIRLSAAIIDFMIVDLPAMFVGGFLLPTVEAAFLPFDETGNVIETWYSDWLFVGTAIFTTLFFYLLVEGYLVATRSQTVGKAAMGIKIIRRNGQPAGFMRLVFVRYFPWLCFYYAQIFSLQIPMFGLWFFVRLSFSSILLDPAFLLTKEKRCLHDYFAGTIVVKA</sequence>
<evidence type="ECO:0000259" key="8">
    <source>
        <dbReference type="Pfam" id="PF06271"/>
    </source>
</evidence>
<dbReference type="OrthoDB" id="8612316at2"/>
<evidence type="ECO:0000256" key="7">
    <source>
        <dbReference type="SAM" id="Phobius"/>
    </source>
</evidence>
<evidence type="ECO:0000256" key="6">
    <source>
        <dbReference type="SAM" id="MobiDB-lite"/>
    </source>
</evidence>
<keyword evidence="4 7" id="KW-1133">Transmembrane helix</keyword>
<feature type="transmembrane region" description="Helical" evidence="7">
    <location>
        <begin position="79"/>
        <end position="100"/>
    </location>
</feature>
<evidence type="ECO:0000313" key="10">
    <source>
        <dbReference type="Proteomes" id="UP000004358"/>
    </source>
</evidence>
<comment type="caution">
    <text evidence="9">The sequence shown here is derived from an EMBL/GenBank/DDBJ whole genome shotgun (WGS) entry which is preliminary data.</text>
</comment>
<accession>A3ZQ22</accession>
<evidence type="ECO:0000256" key="2">
    <source>
        <dbReference type="ARBA" id="ARBA00022475"/>
    </source>
</evidence>
<organism evidence="9 10">
    <name type="scientific">Blastopirellula marina DSM 3645</name>
    <dbReference type="NCBI Taxonomy" id="314230"/>
    <lineage>
        <taxon>Bacteria</taxon>
        <taxon>Pseudomonadati</taxon>
        <taxon>Planctomycetota</taxon>
        <taxon>Planctomycetia</taxon>
        <taxon>Pirellulales</taxon>
        <taxon>Pirellulaceae</taxon>
        <taxon>Blastopirellula</taxon>
    </lineage>
</organism>
<dbReference type="Pfam" id="PF06271">
    <property type="entry name" value="RDD"/>
    <property type="match status" value="1"/>
</dbReference>
<evidence type="ECO:0000256" key="1">
    <source>
        <dbReference type="ARBA" id="ARBA00004651"/>
    </source>
</evidence>
<dbReference type="GO" id="GO:0005886">
    <property type="term" value="C:plasma membrane"/>
    <property type="evidence" value="ECO:0007669"/>
    <property type="project" value="UniProtKB-SubCell"/>
</dbReference>
<dbReference type="eggNOG" id="COG1714">
    <property type="taxonomic scope" value="Bacteria"/>
</dbReference>
<proteinExistence type="predicted"/>
<protein>
    <recommendedName>
        <fullName evidence="8">RDD domain-containing protein</fullName>
    </recommendedName>
</protein>
<evidence type="ECO:0000313" key="9">
    <source>
        <dbReference type="EMBL" id="EAQ81295.1"/>
    </source>
</evidence>
<dbReference type="EMBL" id="AANZ01000005">
    <property type="protein sequence ID" value="EAQ81295.1"/>
    <property type="molecule type" value="Genomic_DNA"/>
</dbReference>
<keyword evidence="2" id="KW-1003">Cell membrane</keyword>
<dbReference type="InterPro" id="IPR051791">
    <property type="entry name" value="Pra-immunoreactive"/>
</dbReference>
<reference evidence="9 10" key="1">
    <citation type="submission" date="2006-02" db="EMBL/GenBank/DDBJ databases">
        <authorList>
            <person name="Amann R."/>
            <person name="Ferriera S."/>
            <person name="Johnson J."/>
            <person name="Kravitz S."/>
            <person name="Halpern A."/>
            <person name="Remington K."/>
            <person name="Beeson K."/>
            <person name="Tran B."/>
            <person name="Rogers Y.-H."/>
            <person name="Friedman R."/>
            <person name="Venter J.C."/>
        </authorList>
    </citation>
    <scope>NUCLEOTIDE SEQUENCE [LARGE SCALE GENOMIC DNA]</scope>
    <source>
        <strain evidence="9 10">DSM 3645</strain>
    </source>
</reference>
<comment type="subcellular location">
    <subcellularLocation>
        <location evidence="1">Cell membrane</location>
        <topology evidence="1">Multi-pass membrane protein</topology>
    </subcellularLocation>
</comment>
<dbReference type="InterPro" id="IPR010432">
    <property type="entry name" value="RDD"/>
</dbReference>
<keyword evidence="5 7" id="KW-0472">Membrane</keyword>
<dbReference type="AlphaFoldDB" id="A3ZQ22"/>
<evidence type="ECO:0000256" key="3">
    <source>
        <dbReference type="ARBA" id="ARBA00022692"/>
    </source>
</evidence>
<feature type="transmembrane region" description="Helical" evidence="7">
    <location>
        <begin position="37"/>
        <end position="59"/>
    </location>
</feature>
<evidence type="ECO:0000256" key="4">
    <source>
        <dbReference type="ARBA" id="ARBA00022989"/>
    </source>
</evidence>
<dbReference type="Proteomes" id="UP000004358">
    <property type="component" value="Unassembled WGS sequence"/>
</dbReference>
<dbReference type="PANTHER" id="PTHR36115">
    <property type="entry name" value="PROLINE-RICH ANTIGEN HOMOLOG-RELATED"/>
    <property type="match status" value="1"/>
</dbReference>
<dbReference type="RefSeq" id="WP_002652484.1">
    <property type="nucleotide sequence ID" value="NZ_CH672376.1"/>
</dbReference>
<dbReference type="HOGENOM" id="CLU_079635_3_0_0"/>
<dbReference type="STRING" id="314230.DSM3645_22926"/>
<gene>
    <name evidence="9" type="ORF">DSM3645_22926</name>
</gene>
<keyword evidence="3 7" id="KW-0812">Transmembrane</keyword>
<evidence type="ECO:0000256" key="5">
    <source>
        <dbReference type="ARBA" id="ARBA00023136"/>
    </source>
</evidence>
<feature type="domain" description="RDD" evidence="8">
    <location>
        <begin position="36"/>
        <end position="192"/>
    </location>
</feature>
<feature type="region of interest" description="Disordered" evidence="6">
    <location>
        <begin position="1"/>
        <end position="20"/>
    </location>
</feature>
<name>A3ZQ22_9BACT</name>